<evidence type="ECO:0000256" key="2">
    <source>
        <dbReference type="ARBA" id="ARBA00008917"/>
    </source>
</evidence>
<keyword evidence="6 7" id="KW-0472">Membrane</keyword>
<name>A0A7S3PXZ8_9STRA</name>
<keyword evidence="3 7" id="KW-0812">Transmembrane</keyword>
<dbReference type="Pfam" id="PF04511">
    <property type="entry name" value="DER1"/>
    <property type="match status" value="1"/>
</dbReference>
<feature type="transmembrane region" description="Helical" evidence="7">
    <location>
        <begin position="184"/>
        <end position="201"/>
    </location>
</feature>
<dbReference type="GO" id="GO:0005789">
    <property type="term" value="C:endoplasmic reticulum membrane"/>
    <property type="evidence" value="ECO:0007669"/>
    <property type="project" value="UniProtKB-SubCell"/>
</dbReference>
<comment type="subcellular location">
    <subcellularLocation>
        <location evidence="1 7">Endoplasmic reticulum membrane</location>
        <topology evidence="1 7">Multi-pass membrane protein</topology>
    </subcellularLocation>
</comment>
<feature type="transmembrane region" description="Helical" evidence="7">
    <location>
        <begin position="157"/>
        <end position="178"/>
    </location>
</feature>
<reference evidence="9" key="1">
    <citation type="submission" date="2021-01" db="EMBL/GenBank/DDBJ databases">
        <authorList>
            <person name="Corre E."/>
            <person name="Pelletier E."/>
            <person name="Niang G."/>
            <person name="Scheremetjew M."/>
            <person name="Finn R."/>
            <person name="Kale V."/>
            <person name="Holt S."/>
            <person name="Cochrane G."/>
            <person name="Meng A."/>
            <person name="Brown T."/>
            <person name="Cohen L."/>
        </authorList>
    </citation>
    <scope>NUCLEOTIDE SEQUENCE</scope>
    <source>
        <strain evidence="9">MM31A-1</strain>
    </source>
</reference>
<evidence type="ECO:0000313" key="9">
    <source>
        <dbReference type="EMBL" id="CAE0459442.1"/>
    </source>
</evidence>
<evidence type="ECO:0000256" key="5">
    <source>
        <dbReference type="ARBA" id="ARBA00022989"/>
    </source>
</evidence>
<keyword evidence="4 7" id="KW-0256">Endoplasmic reticulum</keyword>
<dbReference type="InterPro" id="IPR035952">
    <property type="entry name" value="Rhomboid-like_sf"/>
</dbReference>
<gene>
    <name evidence="9" type="ORF">CDEB00056_LOCUS4283</name>
</gene>
<evidence type="ECO:0000256" key="6">
    <source>
        <dbReference type="ARBA" id="ARBA00023136"/>
    </source>
</evidence>
<dbReference type="SUPFAM" id="SSF144091">
    <property type="entry name" value="Rhomboid-like"/>
    <property type="match status" value="1"/>
</dbReference>
<organism evidence="9">
    <name type="scientific">Chaetoceros debilis</name>
    <dbReference type="NCBI Taxonomy" id="122233"/>
    <lineage>
        <taxon>Eukaryota</taxon>
        <taxon>Sar</taxon>
        <taxon>Stramenopiles</taxon>
        <taxon>Ochrophyta</taxon>
        <taxon>Bacillariophyta</taxon>
        <taxon>Coscinodiscophyceae</taxon>
        <taxon>Chaetocerotophycidae</taxon>
        <taxon>Chaetocerotales</taxon>
        <taxon>Chaetocerotaceae</taxon>
        <taxon>Chaetoceros</taxon>
    </lineage>
</organism>
<protein>
    <recommendedName>
        <fullName evidence="7">Derlin</fullName>
    </recommendedName>
</protein>
<feature type="region of interest" description="Disordered" evidence="8">
    <location>
        <begin position="251"/>
        <end position="270"/>
    </location>
</feature>
<dbReference type="InterPro" id="IPR007599">
    <property type="entry name" value="DER1"/>
</dbReference>
<feature type="transmembrane region" description="Helical" evidence="7">
    <location>
        <begin position="68"/>
        <end position="92"/>
    </location>
</feature>
<comment type="similarity">
    <text evidence="2 7">Belongs to the derlin family.</text>
</comment>
<comment type="function">
    <text evidence="7">May be involved in the degradation of misfolded endoplasmic reticulum (ER) luminal proteins.</text>
</comment>
<evidence type="ECO:0000256" key="8">
    <source>
        <dbReference type="SAM" id="MobiDB-lite"/>
    </source>
</evidence>
<evidence type="ECO:0000256" key="7">
    <source>
        <dbReference type="RuleBase" id="RU363059"/>
    </source>
</evidence>
<evidence type="ECO:0000256" key="4">
    <source>
        <dbReference type="ARBA" id="ARBA00022824"/>
    </source>
</evidence>
<feature type="transmembrane region" description="Helical" evidence="7">
    <location>
        <begin position="30"/>
        <end position="48"/>
    </location>
</feature>
<feature type="transmembrane region" description="Helical" evidence="7">
    <location>
        <begin position="112"/>
        <end position="136"/>
    </location>
</feature>
<keyword evidence="5 7" id="KW-1133">Transmembrane helix</keyword>
<accession>A0A7S3PXZ8</accession>
<dbReference type="GO" id="GO:0006950">
    <property type="term" value="P:response to stress"/>
    <property type="evidence" value="ECO:0007669"/>
    <property type="project" value="UniProtKB-ARBA"/>
</dbReference>
<dbReference type="EMBL" id="HBIO01005938">
    <property type="protein sequence ID" value="CAE0459442.1"/>
    <property type="molecule type" value="Transcribed_RNA"/>
</dbReference>
<evidence type="ECO:0000256" key="1">
    <source>
        <dbReference type="ARBA" id="ARBA00004477"/>
    </source>
</evidence>
<dbReference type="PANTHER" id="PTHR11009">
    <property type="entry name" value="DER1-LIKE PROTEIN, DERLIN"/>
    <property type="match status" value="1"/>
</dbReference>
<feature type="compositionally biased region" description="Gly residues" evidence="8">
    <location>
        <begin position="255"/>
        <end position="270"/>
    </location>
</feature>
<dbReference type="AlphaFoldDB" id="A0A7S3PXZ8"/>
<proteinExistence type="inferred from homology"/>
<evidence type="ECO:0000256" key="3">
    <source>
        <dbReference type="ARBA" id="ARBA00022692"/>
    </source>
</evidence>
<sequence length="270" mass="29731">MNNGRGPAQVEDTNGPQQWYASLPFVTRNWFTAAVLGTVLANFGVIPVDKIYYSYEIVKDEFEIWRLFTNFFFMGSFELGTLIQIYLLYQYSMNYEANSGFNTGGGGGTADFIFMLVFGMIGLLVTGTLFSLGPFYGSQLVNYVMYIWCKRDPTAQVNIWGFPIQAMYLPFALLILQVFMGNPYILTLQGYAIGHVYYFLAEVLPKVNATMVLHTPQFLISKFGVGEYVQPRPANGMDAVAGGGGGRPAAAANNTGGGHNWGRGGQALGR</sequence>